<comment type="caution">
    <text evidence="2">The sequence shown here is derived from an EMBL/GenBank/DDBJ whole genome shotgun (WGS) entry which is preliminary data.</text>
</comment>
<dbReference type="InterPro" id="IPR038770">
    <property type="entry name" value="Na+/solute_symporter_sf"/>
</dbReference>
<feature type="transmembrane region" description="Helical" evidence="1">
    <location>
        <begin position="199"/>
        <end position="217"/>
    </location>
</feature>
<evidence type="ECO:0000313" key="3">
    <source>
        <dbReference type="Proteomes" id="UP000436522"/>
    </source>
</evidence>
<evidence type="ECO:0000313" key="2">
    <source>
        <dbReference type="EMBL" id="GFE49000.1"/>
    </source>
</evidence>
<evidence type="ECO:0000256" key="1">
    <source>
        <dbReference type="SAM" id="Phobius"/>
    </source>
</evidence>
<keyword evidence="1" id="KW-0472">Membrane</keyword>
<sequence length="308" mass="31899">MLAALSLCATYSRTLLILGLSAGVGLPGLAAAMALWLPEMVAVLLVITAFRIGHRAAFGALSDLRWSLPAVLVLQLAVPLAVAVLGHLAGLGGTPLALALVLACAAPTIAGGASLAIILRQDPGRMMQFLVLGTALFPLTLLPVLVAVPVVVDTYVLLSVGLRALLIILGAAGLGFLLRHLLLPVASPGQIKAMDGASVLFFAVIVVGLMAALGPMLRSDPWIALAWALAAFGLSFGLQLLTLLALRHSTLAHVSGPLALAAGNRNIALFLVTLPPEVMAPVMIFVACWQLPMYLTPILLPPLYRLAP</sequence>
<feature type="transmembrane region" description="Helical" evidence="1">
    <location>
        <begin position="267"/>
        <end position="292"/>
    </location>
</feature>
<dbReference type="AlphaFoldDB" id="A0A640VNJ6"/>
<feature type="transmembrane region" description="Helical" evidence="1">
    <location>
        <begin position="156"/>
        <end position="178"/>
    </location>
</feature>
<proteinExistence type="predicted"/>
<feature type="transmembrane region" description="Helical" evidence="1">
    <location>
        <begin position="24"/>
        <end position="47"/>
    </location>
</feature>
<feature type="transmembrane region" description="Helical" evidence="1">
    <location>
        <begin position="96"/>
        <end position="117"/>
    </location>
</feature>
<dbReference type="EMBL" id="BLIV01000001">
    <property type="protein sequence ID" value="GFE49000.1"/>
    <property type="molecule type" value="Genomic_DNA"/>
</dbReference>
<dbReference type="OrthoDB" id="8477735at2"/>
<feature type="transmembrane region" description="Helical" evidence="1">
    <location>
        <begin position="129"/>
        <end position="150"/>
    </location>
</feature>
<dbReference type="Proteomes" id="UP000436522">
    <property type="component" value="Unassembled WGS sequence"/>
</dbReference>
<keyword evidence="3" id="KW-1185">Reference proteome</keyword>
<name>A0A640VNJ6_9RHOB</name>
<reference evidence="2 3" key="1">
    <citation type="submission" date="2019-12" db="EMBL/GenBank/DDBJ databases">
        <title>Roseobacter cerasinus sp. nov., isolated from seawater around aquaculture.</title>
        <authorList>
            <person name="Muramatsu S."/>
            <person name="Takabe Y."/>
            <person name="Mori K."/>
            <person name="Takaichi S."/>
            <person name="Hanada S."/>
        </authorList>
    </citation>
    <scope>NUCLEOTIDE SEQUENCE [LARGE SCALE GENOMIC DNA]</scope>
    <source>
        <strain evidence="2 3">AI77</strain>
    </source>
</reference>
<protein>
    <recommendedName>
        <fullName evidence="4">Bile acid:sodium symporter</fullName>
    </recommendedName>
</protein>
<feature type="transmembrane region" description="Helical" evidence="1">
    <location>
        <begin position="223"/>
        <end position="246"/>
    </location>
</feature>
<evidence type="ECO:0008006" key="4">
    <source>
        <dbReference type="Google" id="ProtNLM"/>
    </source>
</evidence>
<organism evidence="2 3">
    <name type="scientific">Roseobacter cerasinus</name>
    <dbReference type="NCBI Taxonomy" id="2602289"/>
    <lineage>
        <taxon>Bacteria</taxon>
        <taxon>Pseudomonadati</taxon>
        <taxon>Pseudomonadota</taxon>
        <taxon>Alphaproteobacteria</taxon>
        <taxon>Rhodobacterales</taxon>
        <taxon>Roseobacteraceae</taxon>
        <taxon>Roseobacter</taxon>
    </lineage>
</organism>
<keyword evidence="1" id="KW-0812">Transmembrane</keyword>
<accession>A0A640VNJ6</accession>
<dbReference type="RefSeq" id="WP_159974846.1">
    <property type="nucleotide sequence ID" value="NZ_BLIV01000001.1"/>
</dbReference>
<gene>
    <name evidence="2" type="ORF">So717_07530</name>
</gene>
<keyword evidence="1" id="KW-1133">Transmembrane helix</keyword>
<feature type="transmembrane region" description="Helical" evidence="1">
    <location>
        <begin position="68"/>
        <end position="90"/>
    </location>
</feature>
<dbReference type="Gene3D" id="1.20.1530.20">
    <property type="match status" value="1"/>
</dbReference>